<evidence type="ECO:0000256" key="1">
    <source>
        <dbReference type="SAM" id="MobiDB-lite"/>
    </source>
</evidence>
<accession>A0A5N5TA48</accession>
<dbReference type="Pfam" id="PF10184">
    <property type="entry name" value="DUF2358"/>
    <property type="match status" value="1"/>
</dbReference>
<organism evidence="2 3">
    <name type="scientific">Armadillidium nasatum</name>
    <dbReference type="NCBI Taxonomy" id="96803"/>
    <lineage>
        <taxon>Eukaryota</taxon>
        <taxon>Metazoa</taxon>
        <taxon>Ecdysozoa</taxon>
        <taxon>Arthropoda</taxon>
        <taxon>Crustacea</taxon>
        <taxon>Multicrustacea</taxon>
        <taxon>Malacostraca</taxon>
        <taxon>Eumalacostraca</taxon>
        <taxon>Peracarida</taxon>
        <taxon>Isopoda</taxon>
        <taxon>Oniscidea</taxon>
        <taxon>Crinocheta</taxon>
        <taxon>Armadillidiidae</taxon>
        <taxon>Armadillidium</taxon>
    </lineage>
</organism>
<evidence type="ECO:0000313" key="2">
    <source>
        <dbReference type="EMBL" id="KAB7503352.1"/>
    </source>
</evidence>
<dbReference type="EMBL" id="SEYY01005302">
    <property type="protein sequence ID" value="KAB7503352.1"/>
    <property type="molecule type" value="Genomic_DNA"/>
</dbReference>
<dbReference type="OrthoDB" id="44820at2759"/>
<name>A0A5N5TA48_9CRUS</name>
<sequence>MNYRMYTNDLIFDNRIRGKVTVGIFPYIRQISYLRIFGHLKFAYVEFEILKITQNLSDGTIRVRWRIIGTSALKSIPFIFSLKSYSMKDAKEKMDTWYDGFSTFYVNEDGLIYKHIADKMMPDEESLVDKNPSFISRLIALIGRTLKKPAPSPPAVTTSVVDDSKDKTPSQLSGAGAQKSSLVLLLIGNKIFDTFY</sequence>
<keyword evidence="3" id="KW-1185">Reference proteome</keyword>
<reference evidence="2 3" key="1">
    <citation type="journal article" date="2019" name="PLoS Biol.">
        <title>Sex chromosomes control vertical transmission of feminizing Wolbachia symbionts in an isopod.</title>
        <authorList>
            <person name="Becking T."/>
            <person name="Chebbi M.A."/>
            <person name="Giraud I."/>
            <person name="Moumen B."/>
            <person name="Laverre T."/>
            <person name="Caubet Y."/>
            <person name="Peccoud J."/>
            <person name="Gilbert C."/>
            <person name="Cordaux R."/>
        </authorList>
    </citation>
    <scope>NUCLEOTIDE SEQUENCE [LARGE SCALE GENOMIC DNA]</scope>
    <source>
        <strain evidence="2">ANa2</strain>
        <tissue evidence="2">Whole body excluding digestive tract and cuticle</tissue>
    </source>
</reference>
<dbReference type="Proteomes" id="UP000326759">
    <property type="component" value="Unassembled WGS sequence"/>
</dbReference>
<dbReference type="InterPro" id="IPR018790">
    <property type="entry name" value="DUF2358"/>
</dbReference>
<dbReference type="PANTHER" id="PTHR31094:SF2">
    <property type="entry name" value="RIKEN CDNA 2310061I04 GENE"/>
    <property type="match status" value="1"/>
</dbReference>
<gene>
    <name evidence="2" type="ORF">Anas_11086</name>
</gene>
<proteinExistence type="predicted"/>
<evidence type="ECO:0000313" key="3">
    <source>
        <dbReference type="Proteomes" id="UP000326759"/>
    </source>
</evidence>
<feature type="region of interest" description="Disordered" evidence="1">
    <location>
        <begin position="148"/>
        <end position="174"/>
    </location>
</feature>
<comment type="caution">
    <text evidence="2">The sequence shown here is derived from an EMBL/GenBank/DDBJ whole genome shotgun (WGS) entry which is preliminary data.</text>
</comment>
<dbReference type="AlphaFoldDB" id="A0A5N5TA48"/>
<dbReference type="PANTHER" id="PTHR31094">
    <property type="entry name" value="RIKEN CDNA 2310061I04 GENE"/>
    <property type="match status" value="1"/>
</dbReference>
<protein>
    <submittedName>
        <fullName evidence="2">Uncharacterized protein</fullName>
    </submittedName>
</protein>